<gene>
    <name evidence="2" type="ORF">AURDEDRAFT_189087</name>
</gene>
<dbReference type="OrthoDB" id="3224221at2759"/>
<feature type="compositionally biased region" description="Basic and acidic residues" evidence="1">
    <location>
        <begin position="159"/>
        <end position="168"/>
    </location>
</feature>
<accession>J0LA77</accession>
<reference evidence="3" key="1">
    <citation type="journal article" date="2012" name="Science">
        <title>The Paleozoic origin of enzymatic lignin decomposition reconstructed from 31 fungal genomes.</title>
        <authorList>
            <person name="Floudas D."/>
            <person name="Binder M."/>
            <person name="Riley R."/>
            <person name="Barry K."/>
            <person name="Blanchette R.A."/>
            <person name="Henrissat B."/>
            <person name="Martinez A.T."/>
            <person name="Otillar R."/>
            <person name="Spatafora J.W."/>
            <person name="Yadav J.S."/>
            <person name="Aerts A."/>
            <person name="Benoit I."/>
            <person name="Boyd A."/>
            <person name="Carlson A."/>
            <person name="Copeland A."/>
            <person name="Coutinho P.M."/>
            <person name="de Vries R.P."/>
            <person name="Ferreira P."/>
            <person name="Findley K."/>
            <person name="Foster B."/>
            <person name="Gaskell J."/>
            <person name="Glotzer D."/>
            <person name="Gorecki P."/>
            <person name="Heitman J."/>
            <person name="Hesse C."/>
            <person name="Hori C."/>
            <person name="Igarashi K."/>
            <person name="Jurgens J.A."/>
            <person name="Kallen N."/>
            <person name="Kersten P."/>
            <person name="Kohler A."/>
            <person name="Kuees U."/>
            <person name="Kumar T.K.A."/>
            <person name="Kuo A."/>
            <person name="LaButti K."/>
            <person name="Larrondo L.F."/>
            <person name="Lindquist E."/>
            <person name="Ling A."/>
            <person name="Lombard V."/>
            <person name="Lucas S."/>
            <person name="Lundell T."/>
            <person name="Martin R."/>
            <person name="McLaughlin D.J."/>
            <person name="Morgenstern I."/>
            <person name="Morin E."/>
            <person name="Murat C."/>
            <person name="Nagy L.G."/>
            <person name="Nolan M."/>
            <person name="Ohm R.A."/>
            <person name="Patyshakuliyeva A."/>
            <person name="Rokas A."/>
            <person name="Ruiz-Duenas F.J."/>
            <person name="Sabat G."/>
            <person name="Salamov A."/>
            <person name="Samejima M."/>
            <person name="Schmutz J."/>
            <person name="Slot J.C."/>
            <person name="St John F."/>
            <person name="Stenlid J."/>
            <person name="Sun H."/>
            <person name="Sun S."/>
            <person name="Syed K."/>
            <person name="Tsang A."/>
            <person name="Wiebenga A."/>
            <person name="Young D."/>
            <person name="Pisabarro A."/>
            <person name="Eastwood D.C."/>
            <person name="Martin F."/>
            <person name="Cullen D."/>
            <person name="Grigoriev I.V."/>
            <person name="Hibbett D.S."/>
        </authorList>
    </citation>
    <scope>NUCLEOTIDE SEQUENCE [LARGE SCALE GENOMIC DNA]</scope>
    <source>
        <strain evidence="3">TFB10046</strain>
    </source>
</reference>
<sequence>MARRKTTVAAVEDEVESFTHLFRWNDNDDTARDDGSIHEQLPHTQFVNRHLEEHRFTDASTGTSPTAAGPATEFGLELIDIVSGFLADMPDVESDDAEIARWARTELRDVRMILGYQHDDKDDVEDAVAELKGVFDGIKRDIADLKKLLLPDSEPESPAEPRPRESDPEKLLFNRLIRDHMDALLPADESGRRAAALPSDVFSFENGIGVGPRETKFSVDMDPTRLHLSKWNTAAAVIFADSFLRTHKGRYSKAEVMGGFYTNMRAVQNRQRIAMDGLSALDVENMRRNRVSRRQWTLFNQRLFVVMHFQSLKDLISVMNTLGPGGMSPDSSDSESVVRTNHPDRPAYRRHRVKWRSAALTKILHQLDVLYHYLKTVARASGRSAGNWPRLRVDTLDGLDLAVGKPVSRLPVNCYDSSWCRSLDEDALFWLKPARSAANLTLNSELQRYEFQ</sequence>
<keyword evidence="3" id="KW-1185">Reference proteome</keyword>
<evidence type="ECO:0000313" key="2">
    <source>
        <dbReference type="EMBL" id="EJD33311.1"/>
    </source>
</evidence>
<organism evidence="2 3">
    <name type="scientific">Auricularia subglabra (strain TFB-10046 / SS5)</name>
    <name type="common">White-rot fungus</name>
    <name type="synonym">Auricularia delicata (strain TFB10046)</name>
    <dbReference type="NCBI Taxonomy" id="717982"/>
    <lineage>
        <taxon>Eukaryota</taxon>
        <taxon>Fungi</taxon>
        <taxon>Dikarya</taxon>
        <taxon>Basidiomycota</taxon>
        <taxon>Agaricomycotina</taxon>
        <taxon>Agaricomycetes</taxon>
        <taxon>Auriculariales</taxon>
        <taxon>Auriculariaceae</taxon>
        <taxon>Auricularia</taxon>
    </lineage>
</organism>
<name>J0LA77_AURST</name>
<evidence type="ECO:0000256" key="1">
    <source>
        <dbReference type="SAM" id="MobiDB-lite"/>
    </source>
</evidence>
<dbReference type="Proteomes" id="UP000006514">
    <property type="component" value="Unassembled WGS sequence"/>
</dbReference>
<dbReference type="EMBL" id="JH688306">
    <property type="protein sequence ID" value="EJD33311.1"/>
    <property type="molecule type" value="Genomic_DNA"/>
</dbReference>
<protein>
    <submittedName>
        <fullName evidence="2">Uncharacterized protein</fullName>
    </submittedName>
</protein>
<dbReference type="KEGG" id="adl:AURDEDRAFT_189087"/>
<dbReference type="eggNOG" id="ENOG502SXUM">
    <property type="taxonomic scope" value="Eukaryota"/>
</dbReference>
<dbReference type="AlphaFoldDB" id="J0LA77"/>
<feature type="region of interest" description="Disordered" evidence="1">
    <location>
        <begin position="149"/>
        <end position="168"/>
    </location>
</feature>
<proteinExistence type="predicted"/>
<dbReference type="InParanoid" id="J0LA77"/>
<evidence type="ECO:0000313" key="3">
    <source>
        <dbReference type="Proteomes" id="UP000006514"/>
    </source>
</evidence>